<dbReference type="Proteomes" id="UP000504608">
    <property type="component" value="Unplaced"/>
</dbReference>
<keyword evidence="1" id="KW-0511">Multifunctional enzyme</keyword>
<dbReference type="PANTHER" id="PTHR37984:SF5">
    <property type="entry name" value="PROTEIN NYNRIN-LIKE"/>
    <property type="match status" value="1"/>
</dbReference>
<proteinExistence type="predicted"/>
<dbReference type="InterPro" id="IPR043128">
    <property type="entry name" value="Rev_trsase/Diguanyl_cyclase"/>
</dbReference>
<dbReference type="OrthoDB" id="1909920at2759"/>
<keyword evidence="3" id="KW-1185">Reference proteome</keyword>
<sequence>MEEHEHHLLLVFEKLREHQLYVKREKCAFAQQQINFFGHVIEAGKVGMEEEKVKAIKEWKTPSLVIEVRSFLGLANYYQRFVKGFSKRAEPLAELLNKRNKWSWTSRCQEAFDNFKNAMMEGPVLGIADMKKPFEVETDASDFALEGVLLQEGHPIAYESQKLKEAERRYAASEKEILAIVHCLQSWRQYLLGAKFVVKIDNSSICHFFDQPKLSSKQAC</sequence>
<dbReference type="PANTHER" id="PTHR37984">
    <property type="entry name" value="PROTEIN CBG26694"/>
    <property type="match status" value="1"/>
</dbReference>
<dbReference type="RefSeq" id="XP_022987457.1">
    <property type="nucleotide sequence ID" value="XM_023131689.1"/>
</dbReference>
<dbReference type="GeneID" id="111485000"/>
<dbReference type="CDD" id="cd09274">
    <property type="entry name" value="RNase_HI_RT_Ty3"/>
    <property type="match status" value="1"/>
</dbReference>
<dbReference type="GO" id="GO:0003824">
    <property type="term" value="F:catalytic activity"/>
    <property type="evidence" value="ECO:0007669"/>
    <property type="project" value="UniProtKB-KW"/>
</dbReference>
<reference evidence="4" key="1">
    <citation type="submission" date="2025-08" db="UniProtKB">
        <authorList>
            <consortium name="RefSeq"/>
        </authorList>
    </citation>
    <scope>IDENTIFICATION</scope>
    <source>
        <tissue evidence="4">Young leaves</tissue>
    </source>
</reference>
<dbReference type="Gene3D" id="3.30.70.270">
    <property type="match status" value="2"/>
</dbReference>
<organism evidence="3 4">
    <name type="scientific">Cucurbita maxima</name>
    <name type="common">Pumpkin</name>
    <name type="synonym">Winter squash</name>
    <dbReference type="NCBI Taxonomy" id="3661"/>
    <lineage>
        <taxon>Eukaryota</taxon>
        <taxon>Viridiplantae</taxon>
        <taxon>Streptophyta</taxon>
        <taxon>Embryophyta</taxon>
        <taxon>Tracheophyta</taxon>
        <taxon>Spermatophyta</taxon>
        <taxon>Magnoliopsida</taxon>
        <taxon>eudicotyledons</taxon>
        <taxon>Gunneridae</taxon>
        <taxon>Pentapetalae</taxon>
        <taxon>rosids</taxon>
        <taxon>fabids</taxon>
        <taxon>Cucurbitales</taxon>
        <taxon>Cucurbitaceae</taxon>
        <taxon>Cucurbiteae</taxon>
        <taxon>Cucurbita</taxon>
    </lineage>
</organism>
<feature type="domain" description="Reverse transcriptase/retrotransposon-derived protein RNase H-like" evidence="2">
    <location>
        <begin position="104"/>
        <end position="198"/>
    </location>
</feature>
<gene>
    <name evidence="4" type="primary">LOC111485000</name>
</gene>
<name>A0A6J1JAE8_CUCMA</name>
<evidence type="ECO:0000313" key="3">
    <source>
        <dbReference type="Proteomes" id="UP000504608"/>
    </source>
</evidence>
<dbReference type="SUPFAM" id="SSF56672">
    <property type="entry name" value="DNA/RNA polymerases"/>
    <property type="match status" value="1"/>
</dbReference>
<dbReference type="AlphaFoldDB" id="A0A6J1JAE8"/>
<accession>A0A6J1JAE8</accession>
<evidence type="ECO:0000256" key="1">
    <source>
        <dbReference type="ARBA" id="ARBA00023268"/>
    </source>
</evidence>
<dbReference type="FunFam" id="3.30.70.270:FF:000020">
    <property type="entry name" value="Transposon Tf2-6 polyprotein-like Protein"/>
    <property type="match status" value="1"/>
</dbReference>
<dbReference type="KEGG" id="cmax:111485000"/>
<protein>
    <submittedName>
        <fullName evidence="4">Uncharacterized protein LOC111485000</fullName>
    </submittedName>
</protein>
<evidence type="ECO:0000259" key="2">
    <source>
        <dbReference type="Pfam" id="PF17919"/>
    </source>
</evidence>
<dbReference type="InterPro" id="IPR043502">
    <property type="entry name" value="DNA/RNA_pol_sf"/>
</dbReference>
<dbReference type="Pfam" id="PF17919">
    <property type="entry name" value="RT_RNaseH_2"/>
    <property type="match status" value="1"/>
</dbReference>
<evidence type="ECO:0000313" key="4">
    <source>
        <dbReference type="RefSeq" id="XP_022987457.1"/>
    </source>
</evidence>
<dbReference type="InterPro" id="IPR041577">
    <property type="entry name" value="RT_RNaseH_2"/>
</dbReference>
<dbReference type="InterPro" id="IPR050951">
    <property type="entry name" value="Retrovirus_Pol_polyprotein"/>
</dbReference>